<dbReference type="InterPro" id="IPR050570">
    <property type="entry name" value="Cell_wall_metabolism_enzyme"/>
</dbReference>
<dbReference type="EMBL" id="VJOY01000015">
    <property type="protein sequence ID" value="TRX73421.1"/>
    <property type="molecule type" value="Genomic_DNA"/>
</dbReference>
<dbReference type="Pfam" id="PF13511">
    <property type="entry name" value="DUF4124"/>
    <property type="match status" value="1"/>
</dbReference>
<dbReference type="SUPFAM" id="SSF51261">
    <property type="entry name" value="Duplicated hybrid motif"/>
    <property type="match status" value="1"/>
</dbReference>
<feature type="domain" description="DUF4124" evidence="3">
    <location>
        <begin position="8"/>
        <end position="37"/>
    </location>
</feature>
<organism evidence="4 5">
    <name type="scientific">Pseudomonas mangiferae</name>
    <dbReference type="NCBI Taxonomy" id="2593654"/>
    <lineage>
        <taxon>Bacteria</taxon>
        <taxon>Pseudomonadati</taxon>
        <taxon>Pseudomonadota</taxon>
        <taxon>Gammaproteobacteria</taxon>
        <taxon>Pseudomonadales</taxon>
        <taxon>Pseudomonadaceae</taxon>
        <taxon>Pseudomonas</taxon>
    </lineage>
</organism>
<feature type="domain" description="M23ase beta-sheet core" evidence="2">
    <location>
        <begin position="157"/>
        <end position="251"/>
    </location>
</feature>
<dbReference type="CDD" id="cd12797">
    <property type="entry name" value="M23_peptidase"/>
    <property type="match status" value="1"/>
</dbReference>
<proteinExistence type="predicted"/>
<evidence type="ECO:0000313" key="5">
    <source>
        <dbReference type="Proteomes" id="UP000315235"/>
    </source>
</evidence>
<dbReference type="Gene3D" id="2.70.70.10">
    <property type="entry name" value="Glucose Permease (Domain IIA)"/>
    <property type="match status" value="1"/>
</dbReference>
<dbReference type="InterPro" id="IPR011055">
    <property type="entry name" value="Dup_hybrid_motif"/>
</dbReference>
<evidence type="ECO:0000259" key="3">
    <source>
        <dbReference type="Pfam" id="PF13511"/>
    </source>
</evidence>
<accession>A0A553GVA4</accession>
<dbReference type="GO" id="GO:0004222">
    <property type="term" value="F:metalloendopeptidase activity"/>
    <property type="evidence" value="ECO:0007669"/>
    <property type="project" value="TreeGrafter"/>
</dbReference>
<dbReference type="InterPro" id="IPR016047">
    <property type="entry name" value="M23ase_b-sheet_dom"/>
</dbReference>
<reference evidence="4 5" key="1">
    <citation type="submission" date="2019-07" db="EMBL/GenBank/DDBJ databases">
        <title>Pseudomonas mangiferae sp. nov., isolated from bark of mango tree in Thailand.</title>
        <authorList>
            <person name="Srisuk N."/>
            <person name="Anurat P."/>
        </authorList>
    </citation>
    <scope>NUCLEOTIDE SEQUENCE [LARGE SCALE GENOMIC DNA]</scope>
    <source>
        <strain evidence="4 5">DMKU_BBB3-04</strain>
    </source>
</reference>
<dbReference type="Proteomes" id="UP000315235">
    <property type="component" value="Unassembled WGS sequence"/>
</dbReference>
<name>A0A553GVA4_9PSED</name>
<dbReference type="Pfam" id="PF01551">
    <property type="entry name" value="Peptidase_M23"/>
    <property type="match status" value="1"/>
</dbReference>
<keyword evidence="5" id="KW-1185">Reference proteome</keyword>
<evidence type="ECO:0000313" key="4">
    <source>
        <dbReference type="EMBL" id="TRX73421.1"/>
    </source>
</evidence>
<feature type="signal peptide" evidence="1">
    <location>
        <begin position="1"/>
        <end position="19"/>
    </location>
</feature>
<dbReference type="InterPro" id="IPR025392">
    <property type="entry name" value="DUF4124"/>
</dbReference>
<gene>
    <name evidence="4" type="ORF">FM069_17610</name>
</gene>
<sequence>MPGRLSLLCLAFLATPALAGFYKSVDANGVVTYGNRQGAASAPAAPASAGASPTRFAEQRDALYGAMDVDPEQKRLNAGLPTQDAEPEPTGPGGVTLAMLLQRDLDQLLRESAPSPAEPPPGAEGSYRYPLPWVGGPFRVSQGANGGFSHHTVKSRYALDIAMPEGTPIVAARAGRVLTVRNDQAGREGDPSGNHVRVLHRDGSMSVYLHLQPGSVAVHEGQLVEVGTPLARSGNTGHSTGPHLHFVVQRNVGNRVESIPFEFAEPVGVLPSFALGKQ</sequence>
<dbReference type="AlphaFoldDB" id="A0A553GVA4"/>
<dbReference type="OrthoDB" id="9809488at2"/>
<dbReference type="PANTHER" id="PTHR21666">
    <property type="entry name" value="PEPTIDASE-RELATED"/>
    <property type="match status" value="1"/>
</dbReference>
<keyword evidence="1" id="KW-0732">Signal</keyword>
<comment type="caution">
    <text evidence="4">The sequence shown here is derived from an EMBL/GenBank/DDBJ whole genome shotgun (WGS) entry which is preliminary data.</text>
</comment>
<evidence type="ECO:0000259" key="2">
    <source>
        <dbReference type="Pfam" id="PF01551"/>
    </source>
</evidence>
<evidence type="ECO:0000256" key="1">
    <source>
        <dbReference type="SAM" id="SignalP"/>
    </source>
</evidence>
<protein>
    <submittedName>
        <fullName evidence="4">M23 family metallopeptidase</fullName>
    </submittedName>
</protein>
<dbReference type="PANTHER" id="PTHR21666:SF294">
    <property type="entry name" value="PEPTIDASE M23"/>
    <property type="match status" value="1"/>
</dbReference>
<feature type="chain" id="PRO_5021867468" evidence="1">
    <location>
        <begin position="20"/>
        <end position="278"/>
    </location>
</feature>
<dbReference type="RefSeq" id="WP_143489692.1">
    <property type="nucleotide sequence ID" value="NZ_VJOY01000015.1"/>
</dbReference>